<name>A0A8S5QJ21_9CAUD</name>
<evidence type="ECO:0000256" key="1">
    <source>
        <dbReference type="SAM" id="Coils"/>
    </source>
</evidence>
<sequence>MPGMPTTLTLRKWKDDHPDFLTQSARAREESAEKFNDDLLELQDELNDQLQTRLSTGEDFPKGAVEAYKVLMQEKARQAAWRDDSRYGNRKTVKVDATEDAKGMAEVYAKMLEAQKDG</sequence>
<keyword evidence="1" id="KW-0175">Coiled coil</keyword>
<reference evidence="2" key="1">
    <citation type="journal article" date="2021" name="Proc. Natl. Acad. Sci. U.S.A.">
        <title>A Catalog of Tens of Thousands of Viruses from Human Metagenomes Reveals Hidden Associations with Chronic Diseases.</title>
        <authorList>
            <person name="Tisza M.J."/>
            <person name="Buck C.B."/>
        </authorList>
    </citation>
    <scope>NUCLEOTIDE SEQUENCE</scope>
    <source>
        <strain evidence="2">CtK7P4</strain>
    </source>
</reference>
<dbReference type="Gene3D" id="1.10.10.60">
    <property type="entry name" value="Homeodomain-like"/>
    <property type="match status" value="1"/>
</dbReference>
<dbReference type="Pfam" id="PF20901">
    <property type="entry name" value="Sf6_terminase"/>
    <property type="match status" value="1"/>
</dbReference>
<accession>A0A8S5QJ21</accession>
<evidence type="ECO:0000313" key="2">
    <source>
        <dbReference type="EMBL" id="DAE18793.1"/>
    </source>
</evidence>
<feature type="coiled-coil region" evidence="1">
    <location>
        <begin position="25"/>
        <end position="52"/>
    </location>
</feature>
<proteinExistence type="predicted"/>
<organism evidence="2">
    <name type="scientific">Myoviridae sp. ctK7P4</name>
    <dbReference type="NCBI Taxonomy" id="2825080"/>
    <lineage>
        <taxon>Viruses</taxon>
        <taxon>Duplodnaviria</taxon>
        <taxon>Heunggongvirae</taxon>
        <taxon>Uroviricota</taxon>
        <taxon>Caudoviricetes</taxon>
    </lineage>
</organism>
<dbReference type="InterPro" id="IPR048683">
    <property type="entry name" value="Sf6_terminase"/>
</dbReference>
<protein>
    <submittedName>
        <fullName evidence="2">Uncharacterized protein</fullName>
    </submittedName>
</protein>
<dbReference type="EMBL" id="BK015663">
    <property type="protein sequence ID" value="DAE18793.1"/>
    <property type="molecule type" value="Genomic_DNA"/>
</dbReference>